<keyword evidence="1" id="KW-0812">Transmembrane</keyword>
<dbReference type="Pfam" id="PF11209">
    <property type="entry name" value="LmeA"/>
    <property type="match status" value="1"/>
</dbReference>
<keyword evidence="1" id="KW-0472">Membrane</keyword>
<dbReference type="AlphaFoldDB" id="A0A7T3ZYN4"/>
<keyword evidence="1" id="KW-1133">Transmembrane helix</keyword>
<organism evidence="2 3">
    <name type="scientific">Brevibacterium casei</name>
    <dbReference type="NCBI Taxonomy" id="33889"/>
    <lineage>
        <taxon>Bacteria</taxon>
        <taxon>Bacillati</taxon>
        <taxon>Actinomycetota</taxon>
        <taxon>Actinomycetes</taxon>
        <taxon>Micrococcales</taxon>
        <taxon>Brevibacteriaceae</taxon>
        <taxon>Brevibacterium</taxon>
    </lineage>
</organism>
<dbReference type="EMBL" id="CP065989">
    <property type="protein sequence ID" value="QQB14130.1"/>
    <property type="molecule type" value="Genomic_DNA"/>
</dbReference>
<sequence length="238" mass="25183">MTTGATRAHPSRRSRRRPLIVSAIIVVVTLVVGVIAADRIVDFTTERRIAEGLENYGDAQVDVRGFPILNQLAAGRLDAVDVTATRATYEDLEVTDVDLSLFDVPTDSSRPIGTVDGEATIPLSTIDRLAGQNASLPDGMTFTTTDGTLYLTGSLLGQDVRIGIDAQPDGRQILVSATTLTLGAAEVDLSTMPSFLTSEISDIVIDLGDMPEGLEVTGIDAVDDGMRVSVHGNGVMLE</sequence>
<accession>A0A7T3ZYN4</accession>
<name>A0A7T3ZYN4_9MICO</name>
<dbReference type="Proteomes" id="UP000595374">
    <property type="component" value="Chromosome"/>
</dbReference>
<dbReference type="RefSeq" id="WP_198499245.1">
    <property type="nucleotide sequence ID" value="NZ_CP065989.1"/>
</dbReference>
<evidence type="ECO:0000313" key="3">
    <source>
        <dbReference type="Proteomes" id="UP000595374"/>
    </source>
</evidence>
<evidence type="ECO:0000313" key="2">
    <source>
        <dbReference type="EMBL" id="QQB14130.1"/>
    </source>
</evidence>
<feature type="transmembrane region" description="Helical" evidence="1">
    <location>
        <begin position="19"/>
        <end position="37"/>
    </location>
</feature>
<reference evidence="2 3" key="1">
    <citation type="submission" date="2020-12" db="EMBL/GenBank/DDBJ databases">
        <title>FDA dAtabase for Regulatory Grade micrObial Sequences (FDA-ARGOS): Supporting development and validation of Infectious Disease Dx tests.</title>
        <authorList>
            <person name="Sproer C."/>
            <person name="Gronow S."/>
            <person name="Severitt S."/>
            <person name="Schroder I."/>
            <person name="Tallon L."/>
            <person name="Sadzewicz L."/>
            <person name="Zhao X."/>
            <person name="Boylan J."/>
            <person name="Ott S."/>
            <person name="Bowen H."/>
            <person name="Vavikolanu K."/>
            <person name="Mehta A."/>
            <person name="Aluvathingal J."/>
            <person name="Nadendla S."/>
            <person name="Lowell S."/>
            <person name="Myers T."/>
            <person name="Yan Y."/>
            <person name="Sichtig H."/>
        </authorList>
    </citation>
    <scope>NUCLEOTIDE SEQUENCE [LARGE SCALE GENOMIC DNA]</scope>
    <source>
        <strain evidence="2 3">FDAARGOS_990</strain>
    </source>
</reference>
<dbReference type="InterPro" id="IPR021373">
    <property type="entry name" value="DUF2993"/>
</dbReference>
<gene>
    <name evidence="2" type="ORF">I6H47_15390</name>
</gene>
<evidence type="ECO:0000256" key="1">
    <source>
        <dbReference type="SAM" id="Phobius"/>
    </source>
</evidence>
<proteinExistence type="predicted"/>
<protein>
    <submittedName>
        <fullName evidence="2">DUF2993 domain-containing protein</fullName>
    </submittedName>
</protein>